<evidence type="ECO:0000313" key="3">
    <source>
        <dbReference type="Proteomes" id="UP000005551"/>
    </source>
</evidence>
<gene>
    <name evidence="2" type="ORF">A3SI_17944</name>
</gene>
<accession>I5BV52</accession>
<sequence length="73" mass="8646">MDGKGSATDNAYIERFWRTIKRDYVYFFPPIKGWELEKGLGRFIKRYSFERSHQGINRKKPVEVYKASLQVAA</sequence>
<dbReference type="EMBL" id="AJYA01000060">
    <property type="protein sequence ID" value="EIM73454.1"/>
    <property type="molecule type" value="Genomic_DNA"/>
</dbReference>
<dbReference type="SUPFAM" id="SSF53098">
    <property type="entry name" value="Ribonuclease H-like"/>
    <property type="match status" value="1"/>
</dbReference>
<dbReference type="InterPro" id="IPR012337">
    <property type="entry name" value="RNaseH-like_sf"/>
</dbReference>
<evidence type="ECO:0000259" key="1">
    <source>
        <dbReference type="Pfam" id="PF13683"/>
    </source>
</evidence>
<comment type="caution">
    <text evidence="2">The sequence shown here is derived from an EMBL/GenBank/DDBJ whole genome shotgun (WGS) entry which is preliminary data.</text>
</comment>
<dbReference type="Pfam" id="PF13683">
    <property type="entry name" value="rve_3"/>
    <property type="match status" value="1"/>
</dbReference>
<dbReference type="Proteomes" id="UP000005551">
    <property type="component" value="Unassembled WGS sequence"/>
</dbReference>
<dbReference type="AlphaFoldDB" id="I5BV52"/>
<dbReference type="GO" id="GO:0015074">
    <property type="term" value="P:DNA integration"/>
    <property type="evidence" value="ECO:0007669"/>
    <property type="project" value="InterPro"/>
</dbReference>
<keyword evidence="3" id="KW-1185">Reference proteome</keyword>
<evidence type="ECO:0000313" key="2">
    <source>
        <dbReference type="EMBL" id="EIM73454.1"/>
    </source>
</evidence>
<reference evidence="2 3" key="1">
    <citation type="submission" date="2012-05" db="EMBL/GenBank/DDBJ databases">
        <title>Genome sequence of Nitritalea halalkaliphila LW7.</title>
        <authorList>
            <person name="Jangir P.K."/>
            <person name="Singh A."/>
            <person name="Shivaji S."/>
            <person name="Sharma R."/>
        </authorList>
    </citation>
    <scope>NUCLEOTIDE SEQUENCE [LARGE SCALE GENOMIC DNA]</scope>
    <source>
        <strain evidence="2 3">LW7</strain>
    </source>
</reference>
<protein>
    <submittedName>
        <fullName evidence="2">Integrase catalytic subunit</fullName>
    </submittedName>
</protein>
<dbReference type="InterPro" id="IPR001584">
    <property type="entry name" value="Integrase_cat-core"/>
</dbReference>
<organism evidence="2 3">
    <name type="scientific">Nitritalea halalkaliphila LW7</name>
    <dbReference type="NCBI Taxonomy" id="1189621"/>
    <lineage>
        <taxon>Bacteria</taxon>
        <taxon>Pseudomonadati</taxon>
        <taxon>Bacteroidota</taxon>
        <taxon>Cytophagia</taxon>
        <taxon>Cytophagales</taxon>
        <taxon>Cyclobacteriaceae</taxon>
        <taxon>Nitritalea</taxon>
    </lineage>
</organism>
<dbReference type="STRING" id="1189621.A3SI_17944"/>
<proteinExistence type="predicted"/>
<feature type="domain" description="Integrase catalytic" evidence="1">
    <location>
        <begin position="4"/>
        <end position="61"/>
    </location>
</feature>
<name>I5BV52_9BACT</name>